<dbReference type="PANTHER" id="PTHR35579:SF6">
    <property type="entry name" value="DUF324 DOMAIN-CONTAINING PROTEIN"/>
    <property type="match status" value="1"/>
</dbReference>
<accession>A0A6A9QPQ8</accession>
<gene>
    <name evidence="4" type="ORF">GC250_09890</name>
</gene>
<keyword evidence="1" id="KW-0051">Antiviral defense</keyword>
<dbReference type="InterPro" id="IPR013411">
    <property type="entry name" value="CRISPR-assoc_RAMP_Csx7"/>
</dbReference>
<dbReference type="AlphaFoldDB" id="A0A6A9QPQ8"/>
<dbReference type="OrthoDB" id="44077at2157"/>
<dbReference type="PANTHER" id="PTHR35579">
    <property type="entry name" value="CRISPR SYSTEM CMS ENDORIBONUCLEASE CSM3"/>
    <property type="match status" value="1"/>
</dbReference>
<dbReference type="InterPro" id="IPR052216">
    <property type="entry name" value="CRISPR_Csm3_endoribonuclease"/>
</dbReference>
<dbReference type="EMBL" id="WGGD01000005">
    <property type="protein sequence ID" value="MUN29738.1"/>
    <property type="molecule type" value="Genomic_DNA"/>
</dbReference>
<reference evidence="4 5" key="1">
    <citation type="submission" date="2019-10" db="EMBL/GenBank/DDBJ databases">
        <title>Sequencing and Assembly of Multiple Reported Metal-Biooxidizing Members of the Extremely Thermoacidophilic Archaeal Family Sulfolobaceae.</title>
        <authorList>
            <person name="Counts J.A."/>
            <person name="Kelly R.M."/>
        </authorList>
    </citation>
    <scope>NUCLEOTIDE SEQUENCE [LARGE SCALE GENOMIC DNA]</scope>
    <source>
        <strain evidence="4 5">DSM 6482</strain>
    </source>
</reference>
<dbReference type="GO" id="GO:0051607">
    <property type="term" value="P:defense response to virus"/>
    <property type="evidence" value="ECO:0007669"/>
    <property type="project" value="UniProtKB-KW"/>
</dbReference>
<evidence type="ECO:0000313" key="4">
    <source>
        <dbReference type="EMBL" id="MUN29738.1"/>
    </source>
</evidence>
<evidence type="ECO:0000256" key="1">
    <source>
        <dbReference type="ARBA" id="ARBA00023118"/>
    </source>
</evidence>
<feature type="region of interest" description="Disordered" evidence="2">
    <location>
        <begin position="76"/>
        <end position="98"/>
    </location>
</feature>
<feature type="domain" description="CRISPR type III-associated protein" evidence="3">
    <location>
        <begin position="15"/>
        <end position="203"/>
    </location>
</feature>
<organism evidence="4 5">
    <name type="scientific">Sulfuracidifex metallicus DSM 6482 = JCM 9184</name>
    <dbReference type="NCBI Taxonomy" id="523847"/>
    <lineage>
        <taxon>Archaea</taxon>
        <taxon>Thermoproteota</taxon>
        <taxon>Thermoprotei</taxon>
        <taxon>Sulfolobales</taxon>
        <taxon>Sulfolobaceae</taxon>
        <taxon>Sulfuracidifex</taxon>
    </lineage>
</organism>
<keyword evidence="5" id="KW-1185">Reference proteome</keyword>
<sequence length="220" mass="23989">MIDGTRVQGILVNDTPLRIGGGKTSVSKSAFQQTTDSAMIMRKGVPFIPGSTLKGFMRSLVESMIKARGGKVVYPYDDKEDNGKTGEENKKPDDITSQLFGSQSNASAVEVMDAMPVDRPTVHTRTMVTIDRVFNGQYPSNLFSLDMVDVGNKFKFTAILWGIELSEDCKGNDEKGEIIAQVIETMKSGFQIGGKKSTGLGLMRLTEVKCTKFGLSDLEV</sequence>
<dbReference type="InterPro" id="IPR005537">
    <property type="entry name" value="RAMP_III_fam"/>
</dbReference>
<evidence type="ECO:0000256" key="2">
    <source>
        <dbReference type="SAM" id="MobiDB-lite"/>
    </source>
</evidence>
<evidence type="ECO:0000259" key="3">
    <source>
        <dbReference type="Pfam" id="PF03787"/>
    </source>
</evidence>
<evidence type="ECO:0000313" key="5">
    <source>
        <dbReference type="Proteomes" id="UP000470772"/>
    </source>
</evidence>
<proteinExistence type="predicted"/>
<feature type="compositionally biased region" description="Basic and acidic residues" evidence="2">
    <location>
        <begin position="81"/>
        <end position="94"/>
    </location>
</feature>
<dbReference type="Pfam" id="PF03787">
    <property type="entry name" value="RAMPs"/>
    <property type="match status" value="1"/>
</dbReference>
<dbReference type="Proteomes" id="UP000470772">
    <property type="component" value="Unassembled WGS sequence"/>
</dbReference>
<name>A0A6A9QPQ8_SULME</name>
<protein>
    <submittedName>
        <fullName evidence="4">CRISPR-associated RAMP protein</fullName>
    </submittedName>
</protein>
<comment type="caution">
    <text evidence="4">The sequence shown here is derived from an EMBL/GenBank/DDBJ whole genome shotgun (WGS) entry which is preliminary data.</text>
</comment>
<dbReference type="NCBIfam" id="TIGR02581">
    <property type="entry name" value="cas_cyan_RAMP"/>
    <property type="match status" value="1"/>
</dbReference>
<dbReference type="RefSeq" id="WP_054839017.1">
    <property type="nucleotide sequence ID" value="NZ_BBBY01000031.1"/>
</dbReference>